<sequence length="94" mass="10121">MLGFLVALLGGFIATNMEETLARPVARALAPRIVVEPGEMKLLAFMLTMLIVAILLAIFDWDSPVGFMLGGTLGWFANRIVAAVRAGIDSRSED</sequence>
<dbReference type="AlphaFoldDB" id="A0A5C5GEK7"/>
<evidence type="ECO:0000256" key="1">
    <source>
        <dbReference type="SAM" id="Phobius"/>
    </source>
</evidence>
<feature type="transmembrane region" description="Helical" evidence="1">
    <location>
        <begin position="42"/>
        <end position="59"/>
    </location>
</feature>
<keyword evidence="1" id="KW-0472">Membrane</keyword>
<name>A0A5C5GEK7_9RHOB</name>
<proteinExistence type="predicted"/>
<organism evidence="2 3">
    <name type="scientific">Pelagovum pacificum</name>
    <dbReference type="NCBI Taxonomy" id="2588711"/>
    <lineage>
        <taxon>Bacteria</taxon>
        <taxon>Pseudomonadati</taxon>
        <taxon>Pseudomonadota</taxon>
        <taxon>Alphaproteobacteria</taxon>
        <taxon>Rhodobacterales</taxon>
        <taxon>Paracoccaceae</taxon>
        <taxon>Pelagovum</taxon>
    </lineage>
</organism>
<evidence type="ECO:0000313" key="3">
    <source>
        <dbReference type="Proteomes" id="UP000314011"/>
    </source>
</evidence>
<dbReference type="EMBL" id="VFFF01000001">
    <property type="protein sequence ID" value="TNY32487.1"/>
    <property type="molecule type" value="Genomic_DNA"/>
</dbReference>
<keyword evidence="1" id="KW-1133">Transmembrane helix</keyword>
<dbReference type="OrthoDB" id="7652304at2"/>
<reference evidence="2 3" key="1">
    <citation type="submission" date="2019-06" db="EMBL/GenBank/DDBJ databases">
        <title>Genome of new Rhodobacteraceae sp. SM1903.</title>
        <authorList>
            <person name="Ren X."/>
        </authorList>
    </citation>
    <scope>NUCLEOTIDE SEQUENCE [LARGE SCALE GENOMIC DNA]</scope>
    <source>
        <strain evidence="2 3">SM1903</strain>
    </source>
</reference>
<protein>
    <submittedName>
        <fullName evidence="2">Uncharacterized protein</fullName>
    </submittedName>
</protein>
<gene>
    <name evidence="2" type="ORF">FHY64_04135</name>
</gene>
<keyword evidence="1" id="KW-0812">Transmembrane</keyword>
<comment type="caution">
    <text evidence="2">The sequence shown here is derived from an EMBL/GenBank/DDBJ whole genome shotgun (WGS) entry which is preliminary data.</text>
</comment>
<accession>A0A5C5GEK7</accession>
<dbReference type="Proteomes" id="UP000314011">
    <property type="component" value="Unassembled WGS sequence"/>
</dbReference>
<dbReference type="RefSeq" id="WP_140193164.1">
    <property type="nucleotide sequence ID" value="NZ_CP065915.1"/>
</dbReference>
<evidence type="ECO:0000313" key="2">
    <source>
        <dbReference type="EMBL" id="TNY32487.1"/>
    </source>
</evidence>
<keyword evidence="3" id="KW-1185">Reference proteome</keyword>